<accession>A0A0G0FZ58</accession>
<dbReference type="EMBL" id="LBSR01000004">
    <property type="protein sequence ID" value="KKQ23102.1"/>
    <property type="molecule type" value="Genomic_DNA"/>
</dbReference>
<evidence type="ECO:0000313" key="2">
    <source>
        <dbReference type="EMBL" id="KKQ23102.1"/>
    </source>
</evidence>
<name>A0A0G0FZ58_9BACT</name>
<organism evidence="2 3">
    <name type="scientific">Candidatus Wolfebacteria bacterium GW2011_GWC1_37_10</name>
    <dbReference type="NCBI Taxonomy" id="1619010"/>
    <lineage>
        <taxon>Bacteria</taxon>
        <taxon>Candidatus Wolfeibacteriota</taxon>
    </lineage>
</organism>
<comment type="caution">
    <text evidence="2">The sequence shown here is derived from an EMBL/GenBank/DDBJ whole genome shotgun (WGS) entry which is preliminary data.</text>
</comment>
<evidence type="ECO:0000313" key="3">
    <source>
        <dbReference type="Proteomes" id="UP000034044"/>
    </source>
</evidence>
<dbReference type="Proteomes" id="UP000034044">
    <property type="component" value="Unassembled WGS sequence"/>
</dbReference>
<dbReference type="InterPro" id="IPR029044">
    <property type="entry name" value="Nucleotide-diphossugar_trans"/>
</dbReference>
<reference evidence="2 3" key="1">
    <citation type="journal article" date="2015" name="Nature">
        <title>rRNA introns, odd ribosomes, and small enigmatic genomes across a large radiation of phyla.</title>
        <authorList>
            <person name="Brown C.T."/>
            <person name="Hug L.A."/>
            <person name="Thomas B.C."/>
            <person name="Sharon I."/>
            <person name="Castelle C.J."/>
            <person name="Singh A."/>
            <person name="Wilkins M.J."/>
            <person name="Williams K.H."/>
            <person name="Banfield J.F."/>
        </authorList>
    </citation>
    <scope>NUCLEOTIDE SEQUENCE [LARGE SCALE GENOMIC DNA]</scope>
</reference>
<dbReference type="Gene3D" id="3.90.550.10">
    <property type="entry name" value="Spore Coat Polysaccharide Biosynthesis Protein SpsA, Chain A"/>
    <property type="match status" value="1"/>
</dbReference>
<dbReference type="Pfam" id="PF00535">
    <property type="entry name" value="Glycos_transf_2"/>
    <property type="match status" value="1"/>
</dbReference>
<dbReference type="SUPFAM" id="SSF53448">
    <property type="entry name" value="Nucleotide-diphospho-sugar transferases"/>
    <property type="match status" value="1"/>
</dbReference>
<gene>
    <name evidence="2" type="ORF">US36_C0004G0003</name>
</gene>
<dbReference type="PANTHER" id="PTHR43685:SF11">
    <property type="entry name" value="GLYCOSYLTRANSFERASE TAGX-RELATED"/>
    <property type="match status" value="1"/>
</dbReference>
<dbReference type="InterPro" id="IPR001173">
    <property type="entry name" value="Glyco_trans_2-like"/>
</dbReference>
<protein>
    <recommendedName>
        <fullName evidence="1">Glycosyltransferase 2-like domain-containing protein</fullName>
    </recommendedName>
</protein>
<dbReference type="AlphaFoldDB" id="A0A0G0FZ58"/>
<evidence type="ECO:0000259" key="1">
    <source>
        <dbReference type="Pfam" id="PF00535"/>
    </source>
</evidence>
<dbReference type="CDD" id="cd00761">
    <property type="entry name" value="Glyco_tranf_GTA_type"/>
    <property type="match status" value="1"/>
</dbReference>
<sequence length="339" mass="39783">MKKHFISVCIPSYNRPQELLRLLKSVDATNPDDVEIIICEDKSPKREEIRATVEKFKQETSYDVIYKENKLNLGFDKNLRELIKNAKGEWIIFMGDDDEFVPGALDKLVDFLRQNSDLGYVLRSYESVHLNGKIEKFRYYNDNRFFEPGLSALITLFRKSVFISGFTIRRAAVTDFLIDDFDGVLLFQLYLAAEVCLRYRAAYFDVVLTRQYEKELRPFFGTARAEENLYTPGAVTMKNSLNFLQGFFRIAEYLDKKYSFNSKALIKKEMSKYSYPALAIQRDKGIRNFLKYVIELNRLEFNITFYYHLYVIFLVLLGKRICDEGIRIIKNILGKTPEL</sequence>
<feature type="domain" description="Glycosyltransferase 2-like" evidence="1">
    <location>
        <begin position="7"/>
        <end position="127"/>
    </location>
</feature>
<proteinExistence type="predicted"/>
<dbReference type="InterPro" id="IPR050834">
    <property type="entry name" value="Glycosyltransf_2"/>
</dbReference>
<dbReference type="PANTHER" id="PTHR43685">
    <property type="entry name" value="GLYCOSYLTRANSFERASE"/>
    <property type="match status" value="1"/>
</dbReference>